<keyword evidence="2" id="KW-1185">Reference proteome</keyword>
<dbReference type="STRING" id="650164.K5XAK3"/>
<gene>
    <name evidence="1" type="ORF">PHACADRAFT_170546</name>
</gene>
<proteinExistence type="predicted"/>
<evidence type="ECO:0000313" key="1">
    <source>
        <dbReference type="EMBL" id="EKM59957.1"/>
    </source>
</evidence>
<evidence type="ECO:0000313" key="2">
    <source>
        <dbReference type="Proteomes" id="UP000008370"/>
    </source>
</evidence>
<dbReference type="RefSeq" id="XP_007392506.1">
    <property type="nucleotide sequence ID" value="XM_007392444.1"/>
</dbReference>
<name>K5XAK3_PHACS</name>
<dbReference type="EMBL" id="JH930469">
    <property type="protein sequence ID" value="EKM59957.1"/>
    <property type="molecule type" value="Genomic_DNA"/>
</dbReference>
<accession>K5XAK3</accession>
<dbReference type="GeneID" id="18909515"/>
<organism evidence="1 2">
    <name type="scientific">Phanerochaete carnosa (strain HHB-10118-sp)</name>
    <name type="common">White-rot fungus</name>
    <name type="synonym">Peniophora carnosa</name>
    <dbReference type="NCBI Taxonomy" id="650164"/>
    <lineage>
        <taxon>Eukaryota</taxon>
        <taxon>Fungi</taxon>
        <taxon>Dikarya</taxon>
        <taxon>Basidiomycota</taxon>
        <taxon>Agaricomycotina</taxon>
        <taxon>Agaricomycetes</taxon>
        <taxon>Polyporales</taxon>
        <taxon>Phanerochaetaceae</taxon>
        <taxon>Phanerochaete</taxon>
    </lineage>
</organism>
<dbReference type="InParanoid" id="K5XAK3"/>
<dbReference type="Proteomes" id="UP000008370">
    <property type="component" value="Unassembled WGS sequence"/>
</dbReference>
<dbReference type="HOGENOM" id="CLU_1835843_0_0_1"/>
<protein>
    <submittedName>
        <fullName evidence="1">Uncharacterized protein</fullName>
    </submittedName>
</protein>
<sequence length="140" mass="15068">MTLFVGPSLPRASGCLSLEAPAHPALDSVQIARSESCLTTLSPRSGSAKCHLSRYAKQVARARSEHGSTAARASSPRSDCAWLYTPTLPYMFGRKKRETMHLFKNHHLGTGLLSVAGTSFQVATLSTADAIFDAMYRDPG</sequence>
<dbReference type="KEGG" id="pco:PHACADRAFT_170546"/>
<dbReference type="OrthoDB" id="1641903at2759"/>
<dbReference type="AlphaFoldDB" id="K5XAK3"/>
<reference evidence="1 2" key="1">
    <citation type="journal article" date="2012" name="BMC Genomics">
        <title>Comparative genomics of the white-rot fungi, Phanerochaete carnosa and P. chrysosporium, to elucidate the genetic basis of the distinct wood types they colonize.</title>
        <authorList>
            <person name="Suzuki H."/>
            <person name="MacDonald J."/>
            <person name="Syed K."/>
            <person name="Salamov A."/>
            <person name="Hori C."/>
            <person name="Aerts A."/>
            <person name="Henrissat B."/>
            <person name="Wiebenga A."/>
            <person name="vanKuyk P.A."/>
            <person name="Barry K."/>
            <person name="Lindquist E."/>
            <person name="LaButti K."/>
            <person name="Lapidus A."/>
            <person name="Lucas S."/>
            <person name="Coutinho P."/>
            <person name="Gong Y."/>
            <person name="Samejima M."/>
            <person name="Mahadevan R."/>
            <person name="Abou-Zaid M."/>
            <person name="de Vries R.P."/>
            <person name="Igarashi K."/>
            <person name="Yadav J.S."/>
            <person name="Grigoriev I.V."/>
            <person name="Master E.R."/>
        </authorList>
    </citation>
    <scope>NUCLEOTIDE SEQUENCE [LARGE SCALE GENOMIC DNA]</scope>
    <source>
        <strain evidence="1 2">HHB-10118-sp</strain>
    </source>
</reference>